<feature type="transmembrane region" description="Helical" evidence="2">
    <location>
        <begin position="47"/>
        <end position="67"/>
    </location>
</feature>
<evidence type="ECO:0000313" key="4">
    <source>
        <dbReference type="EMBL" id="OQD72477.1"/>
    </source>
</evidence>
<reference evidence="5" key="1">
    <citation type="journal article" date="2017" name="Nat. Microbiol.">
        <title>Global analysis of biosynthetic gene clusters reveals vast potential of secondary metabolite production in Penicillium species.</title>
        <authorList>
            <person name="Nielsen J.C."/>
            <person name="Grijseels S."/>
            <person name="Prigent S."/>
            <person name="Ji B."/>
            <person name="Dainat J."/>
            <person name="Nielsen K.F."/>
            <person name="Frisvad J.C."/>
            <person name="Workman M."/>
            <person name="Nielsen J."/>
        </authorList>
    </citation>
    <scope>NUCLEOTIDE SEQUENCE [LARGE SCALE GENOMIC DNA]</scope>
    <source>
        <strain evidence="5">IBT 11843</strain>
    </source>
</reference>
<feature type="compositionally biased region" description="Basic and acidic residues" evidence="1">
    <location>
        <begin position="237"/>
        <end position="246"/>
    </location>
</feature>
<keyword evidence="2" id="KW-0812">Transmembrane</keyword>
<feature type="domain" description="DUF7598" evidence="3">
    <location>
        <begin position="12"/>
        <end position="146"/>
    </location>
</feature>
<feature type="transmembrane region" description="Helical" evidence="2">
    <location>
        <begin position="88"/>
        <end position="110"/>
    </location>
</feature>
<feature type="region of interest" description="Disordered" evidence="1">
    <location>
        <begin position="218"/>
        <end position="246"/>
    </location>
</feature>
<evidence type="ECO:0000256" key="1">
    <source>
        <dbReference type="SAM" id="MobiDB-lite"/>
    </source>
</evidence>
<dbReference type="STRING" id="69771.A0A1V6P6S8"/>
<feature type="transmembrane region" description="Helical" evidence="2">
    <location>
        <begin position="122"/>
        <end position="148"/>
    </location>
</feature>
<organism evidence="4 5">
    <name type="scientific">Penicillium decumbens</name>
    <dbReference type="NCBI Taxonomy" id="69771"/>
    <lineage>
        <taxon>Eukaryota</taxon>
        <taxon>Fungi</taxon>
        <taxon>Dikarya</taxon>
        <taxon>Ascomycota</taxon>
        <taxon>Pezizomycotina</taxon>
        <taxon>Eurotiomycetes</taxon>
        <taxon>Eurotiomycetidae</taxon>
        <taxon>Eurotiales</taxon>
        <taxon>Aspergillaceae</taxon>
        <taxon>Penicillium</taxon>
    </lineage>
</organism>
<dbReference type="InterPro" id="IPR056019">
    <property type="entry name" value="DUF7598"/>
</dbReference>
<dbReference type="Pfam" id="PF24535">
    <property type="entry name" value="DUF7598"/>
    <property type="match status" value="1"/>
</dbReference>
<gene>
    <name evidence="4" type="ORF">PENDEC_c021G04964</name>
</gene>
<comment type="caution">
    <text evidence="4">The sequence shown here is derived from an EMBL/GenBank/DDBJ whole genome shotgun (WGS) entry which is preliminary data.</text>
</comment>
<dbReference type="EMBL" id="MDYL01000021">
    <property type="protein sequence ID" value="OQD72477.1"/>
    <property type="molecule type" value="Genomic_DNA"/>
</dbReference>
<protein>
    <recommendedName>
        <fullName evidence="3">DUF7598 domain-containing protein</fullName>
    </recommendedName>
</protein>
<evidence type="ECO:0000259" key="3">
    <source>
        <dbReference type="Pfam" id="PF24535"/>
    </source>
</evidence>
<dbReference type="OrthoDB" id="5327148at2759"/>
<keyword evidence="2" id="KW-0472">Membrane</keyword>
<evidence type="ECO:0000313" key="5">
    <source>
        <dbReference type="Proteomes" id="UP000191522"/>
    </source>
</evidence>
<keyword evidence="2" id="KW-1133">Transmembrane helix</keyword>
<dbReference type="Proteomes" id="UP000191522">
    <property type="component" value="Unassembled WGS sequence"/>
</dbReference>
<keyword evidence="5" id="KW-1185">Reference proteome</keyword>
<proteinExistence type="predicted"/>
<feature type="transmembrane region" description="Helical" evidence="2">
    <location>
        <begin position="21"/>
        <end position="41"/>
    </location>
</feature>
<sequence>MAKLRESLAGPGYVILNAIRALNIIVFLDMIAACIVMLVKINILNGFFFFQAVTHAMVALISIFLILSELPVFRGYWNRNWPLFGEDAGFIALAGVMMILGVATLGNLNIDAMSQKSLGLAFWRIVISAGILGMIMSVINILATFIFADRKQGVSARHVRAYGAVAPQKVFSRSISRTSSRRSLQLSLKREEFLPSYSPQPTFKRMTKRFTRFPLKISSPIRNDNPIPNTHLAPRHPTNDDASSRYSRDTAGVAIPDLAHHPAMYSNQV</sequence>
<accession>A0A1V6P6S8</accession>
<name>A0A1V6P6S8_PENDC</name>
<dbReference type="OMA" id="FWRIVIS"/>
<dbReference type="AlphaFoldDB" id="A0A1V6P6S8"/>
<evidence type="ECO:0000256" key="2">
    <source>
        <dbReference type="SAM" id="Phobius"/>
    </source>
</evidence>